<feature type="domain" description="Glycosyl transferase family 1" evidence="2">
    <location>
        <begin position="199"/>
        <end position="334"/>
    </location>
</feature>
<gene>
    <name evidence="4" type="ORF">CLV41_105262</name>
</gene>
<dbReference type="InterPro" id="IPR028098">
    <property type="entry name" value="Glyco_trans_4-like_N"/>
</dbReference>
<keyword evidence="4" id="KW-0808">Transferase</keyword>
<sequence>MRIALVHYWLVGMRGGEKVLEALCEMYPEADIFTHVYNPNLASKVITSHKITTSFINRLPFSEKMYPRYLPLMPLALEQLDLRGYDLVISSESGPAKGIIPDSNAVHLCYCHSPMRYLWNMYRNYYEDAGMITKLMMPPLAHYLRAWDVTTAHRVDQFAANSATVANRIKRYYNRTARIVHPPVDTASFHPVETADVSDYYLMVGELVRYKKPDLAVQAFNKMKAKLVVIGQGEMLAELKKIAGPTVELLGAQPFETLKHHYARCKALVFPGEEDFGIVPLEAMASGRPVIAYGKGGATETVVSGKTGLFFDHQSVDGLIEAVQKFENMSFKPADAVARAAGFGKDVFKDKFKMFVDHAMIEATGSKQTAYAGEKQNPDSSGTNTMNFAVGATT</sequence>
<dbReference type="PANTHER" id="PTHR45947">
    <property type="entry name" value="SULFOQUINOVOSYL TRANSFERASE SQD2"/>
    <property type="match status" value="1"/>
</dbReference>
<organism evidence="4 5">
    <name type="scientific">Roseibium marinum</name>
    <dbReference type="NCBI Taxonomy" id="281252"/>
    <lineage>
        <taxon>Bacteria</taxon>
        <taxon>Pseudomonadati</taxon>
        <taxon>Pseudomonadota</taxon>
        <taxon>Alphaproteobacteria</taxon>
        <taxon>Hyphomicrobiales</taxon>
        <taxon>Stappiaceae</taxon>
        <taxon>Roseibium</taxon>
    </lineage>
</organism>
<dbReference type="Proteomes" id="UP000236959">
    <property type="component" value="Unassembled WGS sequence"/>
</dbReference>
<dbReference type="SUPFAM" id="SSF53756">
    <property type="entry name" value="UDP-Glycosyltransferase/glycogen phosphorylase"/>
    <property type="match status" value="1"/>
</dbReference>
<accession>A0A2S3UTN1</accession>
<dbReference type="Pfam" id="PF13439">
    <property type="entry name" value="Glyco_transf_4"/>
    <property type="match status" value="1"/>
</dbReference>
<dbReference type="Gene3D" id="3.40.50.2000">
    <property type="entry name" value="Glycogen Phosphorylase B"/>
    <property type="match status" value="2"/>
</dbReference>
<feature type="region of interest" description="Disordered" evidence="1">
    <location>
        <begin position="369"/>
        <end position="394"/>
    </location>
</feature>
<feature type="domain" description="Glycosyltransferase subfamily 4-like N-terminal" evidence="3">
    <location>
        <begin position="14"/>
        <end position="187"/>
    </location>
</feature>
<dbReference type="InterPro" id="IPR001296">
    <property type="entry name" value="Glyco_trans_1"/>
</dbReference>
<dbReference type="AlphaFoldDB" id="A0A2S3UTN1"/>
<reference evidence="4 5" key="1">
    <citation type="submission" date="2018-01" db="EMBL/GenBank/DDBJ databases">
        <title>Genomic Encyclopedia of Archaeal and Bacterial Type Strains, Phase II (KMG-II): from individual species to whole genera.</title>
        <authorList>
            <person name="Goeker M."/>
        </authorList>
    </citation>
    <scope>NUCLEOTIDE SEQUENCE [LARGE SCALE GENOMIC DNA]</scope>
    <source>
        <strain evidence="4 5">DSM 17023</strain>
    </source>
</reference>
<comment type="caution">
    <text evidence="4">The sequence shown here is derived from an EMBL/GenBank/DDBJ whole genome shotgun (WGS) entry which is preliminary data.</text>
</comment>
<dbReference type="GO" id="GO:0016757">
    <property type="term" value="F:glycosyltransferase activity"/>
    <property type="evidence" value="ECO:0007669"/>
    <property type="project" value="InterPro"/>
</dbReference>
<dbReference type="Pfam" id="PF00534">
    <property type="entry name" value="Glycos_transf_1"/>
    <property type="match status" value="1"/>
</dbReference>
<feature type="compositionally biased region" description="Polar residues" evidence="1">
    <location>
        <begin position="378"/>
        <end position="394"/>
    </location>
</feature>
<dbReference type="EMBL" id="PPCN01000005">
    <property type="protein sequence ID" value="POF31082.1"/>
    <property type="molecule type" value="Genomic_DNA"/>
</dbReference>
<evidence type="ECO:0000313" key="4">
    <source>
        <dbReference type="EMBL" id="POF31082.1"/>
    </source>
</evidence>
<name>A0A2S3UTN1_9HYPH</name>
<proteinExistence type="predicted"/>
<evidence type="ECO:0000256" key="1">
    <source>
        <dbReference type="SAM" id="MobiDB-lite"/>
    </source>
</evidence>
<evidence type="ECO:0000259" key="3">
    <source>
        <dbReference type="Pfam" id="PF13439"/>
    </source>
</evidence>
<dbReference type="PANTHER" id="PTHR45947:SF3">
    <property type="entry name" value="SULFOQUINOVOSYL TRANSFERASE SQD2"/>
    <property type="match status" value="1"/>
</dbReference>
<evidence type="ECO:0000259" key="2">
    <source>
        <dbReference type="Pfam" id="PF00534"/>
    </source>
</evidence>
<dbReference type="RefSeq" id="WP_208987505.1">
    <property type="nucleotide sequence ID" value="NZ_PPCN01000005.1"/>
</dbReference>
<protein>
    <submittedName>
        <fullName evidence="4">Glycosyltransferase involved in cell wall biosynthesis</fullName>
    </submittedName>
</protein>
<keyword evidence="5" id="KW-1185">Reference proteome</keyword>
<dbReference type="InterPro" id="IPR050194">
    <property type="entry name" value="Glycosyltransferase_grp1"/>
</dbReference>
<evidence type="ECO:0000313" key="5">
    <source>
        <dbReference type="Proteomes" id="UP000236959"/>
    </source>
</evidence>